<accession>A0ABY8E9U5</accession>
<dbReference type="EC" id="2.7.13.3" evidence="3"/>
<dbReference type="SUPFAM" id="SSF55874">
    <property type="entry name" value="ATPase domain of HSP90 chaperone/DNA topoisomerase II/histidine kinase"/>
    <property type="match status" value="1"/>
</dbReference>
<keyword evidence="4" id="KW-1003">Cell membrane</keyword>
<evidence type="ECO:0000256" key="5">
    <source>
        <dbReference type="ARBA" id="ARBA00022553"/>
    </source>
</evidence>
<dbReference type="SMART" id="SM00388">
    <property type="entry name" value="HisKA"/>
    <property type="match status" value="1"/>
</dbReference>
<evidence type="ECO:0000256" key="8">
    <source>
        <dbReference type="ARBA" id="ARBA00022777"/>
    </source>
</evidence>
<dbReference type="InterPro" id="IPR005467">
    <property type="entry name" value="His_kinase_dom"/>
</dbReference>
<keyword evidence="5" id="KW-0597">Phosphoprotein</keyword>
<dbReference type="Gene3D" id="3.30.450.20">
    <property type="entry name" value="PAS domain"/>
    <property type="match status" value="1"/>
</dbReference>
<evidence type="ECO:0000259" key="15">
    <source>
        <dbReference type="PROSITE" id="PS50113"/>
    </source>
</evidence>
<dbReference type="InterPro" id="IPR036890">
    <property type="entry name" value="HATPase_C_sf"/>
</dbReference>
<keyword evidence="9 13" id="KW-1133">Transmembrane helix</keyword>
<evidence type="ECO:0000256" key="3">
    <source>
        <dbReference type="ARBA" id="ARBA00012438"/>
    </source>
</evidence>
<evidence type="ECO:0000256" key="1">
    <source>
        <dbReference type="ARBA" id="ARBA00000085"/>
    </source>
</evidence>
<dbReference type="InterPro" id="IPR004358">
    <property type="entry name" value="Sig_transdc_His_kin-like_C"/>
</dbReference>
<dbReference type="Pfam" id="PF07694">
    <property type="entry name" value="5TM-5TMR_LYT"/>
    <property type="match status" value="1"/>
</dbReference>
<keyword evidence="7 13" id="KW-0812">Transmembrane</keyword>
<dbReference type="InterPro" id="IPR003661">
    <property type="entry name" value="HisK_dim/P_dom"/>
</dbReference>
<proteinExistence type="predicted"/>
<dbReference type="Pfam" id="PF02518">
    <property type="entry name" value="HATPase_c"/>
    <property type="match status" value="1"/>
</dbReference>
<organism evidence="16 17">
    <name type="scientific">Tepidibacter hydrothermalis</name>
    <dbReference type="NCBI Taxonomy" id="3036126"/>
    <lineage>
        <taxon>Bacteria</taxon>
        <taxon>Bacillati</taxon>
        <taxon>Bacillota</taxon>
        <taxon>Clostridia</taxon>
        <taxon>Peptostreptococcales</taxon>
        <taxon>Peptostreptococcaceae</taxon>
        <taxon>Tepidibacter</taxon>
    </lineage>
</organism>
<dbReference type="EMBL" id="CP120733">
    <property type="protein sequence ID" value="WFD09686.1"/>
    <property type="molecule type" value="Genomic_DNA"/>
</dbReference>
<dbReference type="Proteomes" id="UP001222800">
    <property type="component" value="Chromosome"/>
</dbReference>
<dbReference type="InterPro" id="IPR003594">
    <property type="entry name" value="HATPase_dom"/>
</dbReference>
<keyword evidence="16" id="KW-0067">ATP-binding</keyword>
<evidence type="ECO:0000256" key="13">
    <source>
        <dbReference type="SAM" id="Phobius"/>
    </source>
</evidence>
<feature type="coiled-coil region" evidence="12">
    <location>
        <begin position="192"/>
        <end position="219"/>
    </location>
</feature>
<dbReference type="InterPro" id="IPR035965">
    <property type="entry name" value="PAS-like_dom_sf"/>
</dbReference>
<dbReference type="PRINTS" id="PR00344">
    <property type="entry name" value="BCTRLSENSOR"/>
</dbReference>
<feature type="transmembrane region" description="Helical" evidence="13">
    <location>
        <begin position="6"/>
        <end position="25"/>
    </location>
</feature>
<keyword evidence="17" id="KW-1185">Reference proteome</keyword>
<keyword evidence="16" id="KW-0547">Nucleotide-binding</keyword>
<dbReference type="PROSITE" id="PS50113">
    <property type="entry name" value="PAC"/>
    <property type="match status" value="1"/>
</dbReference>
<dbReference type="RefSeq" id="WP_277731621.1">
    <property type="nucleotide sequence ID" value="NZ_CP120733.1"/>
</dbReference>
<dbReference type="CDD" id="cd00082">
    <property type="entry name" value="HisKA"/>
    <property type="match status" value="1"/>
</dbReference>
<gene>
    <name evidence="16" type="ORF">P4S50_15010</name>
</gene>
<feature type="domain" description="Histidine kinase" evidence="14">
    <location>
        <begin position="400"/>
        <end position="617"/>
    </location>
</feature>
<evidence type="ECO:0000313" key="16">
    <source>
        <dbReference type="EMBL" id="WFD09686.1"/>
    </source>
</evidence>
<keyword evidence="11 13" id="KW-0472">Membrane</keyword>
<dbReference type="InterPro" id="IPR050736">
    <property type="entry name" value="Sensor_HK_Regulatory"/>
</dbReference>
<dbReference type="Pfam" id="PF00512">
    <property type="entry name" value="HisKA"/>
    <property type="match status" value="1"/>
</dbReference>
<dbReference type="SUPFAM" id="SSF55785">
    <property type="entry name" value="PYP-like sensor domain (PAS domain)"/>
    <property type="match status" value="1"/>
</dbReference>
<feature type="transmembrane region" description="Helical" evidence="13">
    <location>
        <begin position="37"/>
        <end position="56"/>
    </location>
</feature>
<dbReference type="Gene3D" id="1.10.287.130">
    <property type="match status" value="1"/>
</dbReference>
<keyword evidence="8" id="KW-0418">Kinase</keyword>
<dbReference type="SMART" id="SM00387">
    <property type="entry name" value="HATPase_c"/>
    <property type="match status" value="1"/>
</dbReference>
<dbReference type="GO" id="GO:0005524">
    <property type="term" value="F:ATP binding"/>
    <property type="evidence" value="ECO:0007669"/>
    <property type="project" value="UniProtKB-KW"/>
</dbReference>
<feature type="transmembrane region" description="Helical" evidence="13">
    <location>
        <begin position="104"/>
        <end position="122"/>
    </location>
</feature>
<protein>
    <recommendedName>
        <fullName evidence="3">histidine kinase</fullName>
        <ecNumber evidence="3">2.7.13.3</ecNumber>
    </recommendedName>
</protein>
<keyword evidence="6" id="KW-0808">Transferase</keyword>
<feature type="transmembrane region" description="Helical" evidence="13">
    <location>
        <begin position="68"/>
        <end position="92"/>
    </location>
</feature>
<evidence type="ECO:0000259" key="14">
    <source>
        <dbReference type="PROSITE" id="PS50109"/>
    </source>
</evidence>
<feature type="transmembrane region" description="Helical" evidence="13">
    <location>
        <begin position="163"/>
        <end position="186"/>
    </location>
</feature>
<evidence type="ECO:0000256" key="4">
    <source>
        <dbReference type="ARBA" id="ARBA00022475"/>
    </source>
</evidence>
<evidence type="ECO:0000256" key="12">
    <source>
        <dbReference type="SAM" id="Coils"/>
    </source>
</evidence>
<evidence type="ECO:0000256" key="6">
    <source>
        <dbReference type="ARBA" id="ARBA00022679"/>
    </source>
</evidence>
<keyword evidence="10" id="KW-0902">Two-component regulatory system</keyword>
<evidence type="ECO:0000256" key="9">
    <source>
        <dbReference type="ARBA" id="ARBA00022989"/>
    </source>
</evidence>
<evidence type="ECO:0000313" key="17">
    <source>
        <dbReference type="Proteomes" id="UP001222800"/>
    </source>
</evidence>
<dbReference type="PROSITE" id="PS50109">
    <property type="entry name" value="HIS_KIN"/>
    <property type="match status" value="1"/>
</dbReference>
<evidence type="ECO:0000256" key="10">
    <source>
        <dbReference type="ARBA" id="ARBA00023012"/>
    </source>
</evidence>
<feature type="domain" description="PAC" evidence="15">
    <location>
        <begin position="295"/>
        <end position="347"/>
    </location>
</feature>
<dbReference type="PANTHER" id="PTHR43711">
    <property type="entry name" value="TWO-COMPONENT HISTIDINE KINASE"/>
    <property type="match status" value="1"/>
</dbReference>
<comment type="subcellular location">
    <subcellularLocation>
        <location evidence="2">Cell membrane</location>
        <topology evidence="2">Multi-pass membrane protein</topology>
    </subcellularLocation>
</comment>
<evidence type="ECO:0000256" key="7">
    <source>
        <dbReference type="ARBA" id="ARBA00022692"/>
    </source>
</evidence>
<dbReference type="Gene3D" id="1.10.1760.20">
    <property type="match status" value="1"/>
</dbReference>
<keyword evidence="12" id="KW-0175">Coiled coil</keyword>
<dbReference type="InterPro" id="IPR011620">
    <property type="entry name" value="Sig_transdc_His_kinase_LytS_TM"/>
</dbReference>
<comment type="catalytic activity">
    <reaction evidence="1">
        <text>ATP + protein L-histidine = ADP + protein N-phospho-L-histidine.</text>
        <dbReference type="EC" id="2.7.13.3"/>
    </reaction>
</comment>
<feature type="coiled-coil region" evidence="12">
    <location>
        <begin position="338"/>
        <end position="369"/>
    </location>
</feature>
<evidence type="ECO:0000256" key="11">
    <source>
        <dbReference type="ARBA" id="ARBA00023136"/>
    </source>
</evidence>
<dbReference type="PANTHER" id="PTHR43711:SF1">
    <property type="entry name" value="HISTIDINE KINASE 1"/>
    <property type="match status" value="1"/>
</dbReference>
<dbReference type="Gene3D" id="3.30.565.10">
    <property type="entry name" value="Histidine kinase-like ATPase, C-terminal domain"/>
    <property type="match status" value="1"/>
</dbReference>
<dbReference type="InterPro" id="IPR000700">
    <property type="entry name" value="PAS-assoc_C"/>
</dbReference>
<reference evidence="16 17" key="1">
    <citation type="submission" date="2023-03" db="EMBL/GenBank/DDBJ databases">
        <title>Complete genome sequence of Tepidibacter sp. SWIR-1, isolated from a deep-sea hydrothermal vent.</title>
        <authorList>
            <person name="Li X."/>
        </authorList>
    </citation>
    <scope>NUCLEOTIDE SEQUENCE [LARGE SCALE GENOMIC DNA]</scope>
    <source>
        <strain evidence="16 17">SWIR-1</strain>
    </source>
</reference>
<evidence type="ECO:0000256" key="2">
    <source>
        <dbReference type="ARBA" id="ARBA00004651"/>
    </source>
</evidence>
<sequence length="631" mass="73664">MVLSFFHNMLIYIGFIYICIKLNEYILKKIKHKKARIAIRSVLASILSILSMTHPFKHSGMNFDLRNIPIFFISYVYGWKAGIISVVLPSLFRWYIGGYTIKQGIVSSIMIPMIVGSFFYKIEKKEFINSAILDSKKIIRTYLIYNTIKFTYMIFNMPLNYNWTFMISINIMFFGIVALYCMILMINDYKKKLLMMNEMNEKQEKIKVLNENLKSINDTLYKLIDVMPVGVIVIGAKGKCKLINAIASDLVYDEINNEECDLEKRYPFLYRMNGSKIDIKEHPLFQSIKNGKVIKNEEILIRKKNKDEKIILMSSTPVYDCKGSIIKGIGVFNDITKIKEDEKLKNQYIKELSDERKKLKKKNSQLIHLSKKYMSTLDMISQKNEDLKVANEAKNNFIANISHELKTPLNITMTYLEYLLEEQEGNLNIQQKEIMEIAYKNAERLEYLINDLLDFSILETEKWKFKFKKIDLNELINTLIKERKLFMKNNKTDIIFNNNQKNIVVITDPLRLRQVIDNILDNAIKFSNEGNIKVFIEKEEDIHIFIKDCGIGIDQDKIEEIFEPFYQIDNSYKKKYKGVGLGLSIAKKIIEEFSGSISVNNNVDKGCTFKITIPYDCLGEEENDEKNSYCG</sequence>
<dbReference type="SUPFAM" id="SSF47384">
    <property type="entry name" value="Homodimeric domain of signal transducing histidine kinase"/>
    <property type="match status" value="1"/>
</dbReference>
<name>A0ABY8E9U5_9FIRM</name>
<dbReference type="CDD" id="cd16922">
    <property type="entry name" value="HATPase_EvgS-ArcB-TorS-like"/>
    <property type="match status" value="1"/>
</dbReference>
<dbReference type="InterPro" id="IPR036097">
    <property type="entry name" value="HisK_dim/P_sf"/>
</dbReference>